<sequence>MYCEHDTLLGFMRSVGLSNIAKGTIFSDHHSDIPEVHEAVTASLHGPLAPFSTMARFHIPSAHYLVILYSFRNLCGGLK</sequence>
<organism evidence="1 2">
    <name type="scientific">Portunus trituberculatus</name>
    <name type="common">Swimming crab</name>
    <name type="synonym">Neptunus trituberculatus</name>
    <dbReference type="NCBI Taxonomy" id="210409"/>
    <lineage>
        <taxon>Eukaryota</taxon>
        <taxon>Metazoa</taxon>
        <taxon>Ecdysozoa</taxon>
        <taxon>Arthropoda</taxon>
        <taxon>Crustacea</taxon>
        <taxon>Multicrustacea</taxon>
        <taxon>Malacostraca</taxon>
        <taxon>Eumalacostraca</taxon>
        <taxon>Eucarida</taxon>
        <taxon>Decapoda</taxon>
        <taxon>Pleocyemata</taxon>
        <taxon>Brachyura</taxon>
        <taxon>Eubrachyura</taxon>
        <taxon>Portunoidea</taxon>
        <taxon>Portunidae</taxon>
        <taxon>Portuninae</taxon>
        <taxon>Portunus</taxon>
    </lineage>
</organism>
<comment type="caution">
    <text evidence="1">The sequence shown here is derived from an EMBL/GenBank/DDBJ whole genome shotgun (WGS) entry which is preliminary data.</text>
</comment>
<evidence type="ECO:0000313" key="2">
    <source>
        <dbReference type="Proteomes" id="UP000324222"/>
    </source>
</evidence>
<protein>
    <submittedName>
        <fullName evidence="1">Uncharacterized protein</fullName>
    </submittedName>
</protein>
<dbReference type="Proteomes" id="UP000324222">
    <property type="component" value="Unassembled WGS sequence"/>
</dbReference>
<keyword evidence="2" id="KW-1185">Reference proteome</keyword>
<dbReference type="AlphaFoldDB" id="A0A5B7KHE0"/>
<reference evidence="1 2" key="1">
    <citation type="submission" date="2019-05" db="EMBL/GenBank/DDBJ databases">
        <title>Another draft genome of Portunus trituberculatus and its Hox gene families provides insights of decapod evolution.</title>
        <authorList>
            <person name="Jeong J.-H."/>
            <person name="Song I."/>
            <person name="Kim S."/>
            <person name="Choi T."/>
            <person name="Kim D."/>
            <person name="Ryu S."/>
            <person name="Kim W."/>
        </authorList>
    </citation>
    <scope>NUCLEOTIDE SEQUENCE [LARGE SCALE GENOMIC DNA]</scope>
    <source>
        <tissue evidence="1">Muscle</tissue>
    </source>
</reference>
<evidence type="ECO:0000313" key="1">
    <source>
        <dbReference type="EMBL" id="MPD06197.1"/>
    </source>
</evidence>
<gene>
    <name evidence="1" type="ORF">E2C01_101991</name>
</gene>
<proteinExistence type="predicted"/>
<accession>A0A5B7KHE0</accession>
<dbReference type="EMBL" id="VSRR010149914">
    <property type="protein sequence ID" value="MPD06197.1"/>
    <property type="molecule type" value="Genomic_DNA"/>
</dbReference>
<name>A0A5B7KHE0_PORTR</name>